<name>A0A1S7QIU7_9HYPH</name>
<organism evidence="1 2">
    <name type="scientific">Agrobacterium tomkonis CFBP 6623</name>
    <dbReference type="NCBI Taxonomy" id="1183432"/>
    <lineage>
        <taxon>Bacteria</taxon>
        <taxon>Pseudomonadati</taxon>
        <taxon>Pseudomonadota</taxon>
        <taxon>Alphaproteobacteria</taxon>
        <taxon>Hyphomicrobiales</taxon>
        <taxon>Rhizobiaceae</taxon>
        <taxon>Rhizobium/Agrobacterium group</taxon>
        <taxon>Agrobacterium</taxon>
        <taxon>Agrobacterium tumefaciens complex</taxon>
    </lineage>
</organism>
<dbReference type="AlphaFoldDB" id="A0A1S7QIU7"/>
<reference evidence="2" key="1">
    <citation type="submission" date="2016-01" db="EMBL/GenBank/DDBJ databases">
        <authorList>
            <person name="Regsiter A."/>
            <person name="william w."/>
        </authorList>
    </citation>
    <scope>NUCLEOTIDE SEQUENCE [LARGE SCALE GENOMIC DNA]</scope>
    <source>
        <strain evidence="2">CFBP 6623</strain>
    </source>
</reference>
<keyword evidence="2" id="KW-1185">Reference proteome</keyword>
<dbReference type="Proteomes" id="UP000191988">
    <property type="component" value="Unassembled WGS sequence"/>
</dbReference>
<protein>
    <submittedName>
        <fullName evidence="1">Uncharacterized protein</fullName>
    </submittedName>
</protein>
<gene>
    <name evidence="1" type="ORF">AGR3A_Cc430056</name>
</gene>
<proteinExistence type="predicted"/>
<dbReference type="EMBL" id="FBWK01000038">
    <property type="protein sequence ID" value="CUX37213.1"/>
    <property type="molecule type" value="Genomic_DNA"/>
</dbReference>
<sequence>MQRCDDLRSKQRSNPALTIYPTTAVRELCGTFLREYGTLLEPYPRVQLVRQNRYGFRPERKRGDAASLRMTTSLELYLVESLTVDAEGFEIGTGGLAMCANSGRNRERCTENGESFTEEVTRCLCNLTHFSLHL</sequence>
<dbReference type="STRING" id="1183432.AGR3A_Cc430056"/>
<accession>A0A1S7QIU7</accession>
<evidence type="ECO:0000313" key="2">
    <source>
        <dbReference type="Proteomes" id="UP000191988"/>
    </source>
</evidence>
<evidence type="ECO:0000313" key="1">
    <source>
        <dbReference type="EMBL" id="CUX37213.1"/>
    </source>
</evidence>